<reference evidence="3" key="2">
    <citation type="submission" date="2020-09" db="EMBL/GenBank/DDBJ databases">
        <authorList>
            <person name="Sun Q."/>
            <person name="Ohkuma M."/>
        </authorList>
    </citation>
    <scope>NUCLEOTIDE SEQUENCE</scope>
    <source>
        <strain evidence="3">JCM 4790</strain>
    </source>
</reference>
<dbReference type="InterPro" id="IPR035905">
    <property type="entry name" value="Barstar-like_sf"/>
</dbReference>
<dbReference type="SUPFAM" id="SSF52038">
    <property type="entry name" value="Barstar-related"/>
    <property type="match status" value="1"/>
</dbReference>
<dbReference type="RefSeq" id="WP_190192849.1">
    <property type="nucleotide sequence ID" value="NZ_BMVU01000031.1"/>
</dbReference>
<feature type="domain" description="Barstar (barnase inhibitor)" evidence="2">
    <location>
        <begin position="10"/>
        <end position="96"/>
    </location>
</feature>
<evidence type="ECO:0000313" key="3">
    <source>
        <dbReference type="EMBL" id="GGX92743.1"/>
    </source>
</evidence>
<gene>
    <name evidence="3" type="ORF">GCM10010358_53300</name>
</gene>
<protein>
    <recommendedName>
        <fullName evidence="2">Barstar (barnase inhibitor) domain-containing protein</fullName>
    </recommendedName>
</protein>
<organism evidence="3 4">
    <name type="scientific">Streptomyces minutiscleroticus</name>
    <dbReference type="NCBI Taxonomy" id="68238"/>
    <lineage>
        <taxon>Bacteria</taxon>
        <taxon>Bacillati</taxon>
        <taxon>Actinomycetota</taxon>
        <taxon>Actinomycetes</taxon>
        <taxon>Kitasatosporales</taxon>
        <taxon>Streptomycetaceae</taxon>
        <taxon>Streptomyces</taxon>
    </lineage>
</organism>
<evidence type="ECO:0000313" key="4">
    <source>
        <dbReference type="Proteomes" id="UP000619244"/>
    </source>
</evidence>
<proteinExistence type="inferred from homology"/>
<keyword evidence="4" id="KW-1185">Reference proteome</keyword>
<accession>A0A918NSX0</accession>
<dbReference type="CDD" id="cd05141">
    <property type="entry name" value="Barstar_evA4336-like"/>
    <property type="match status" value="1"/>
</dbReference>
<dbReference type="AlphaFoldDB" id="A0A918NSX0"/>
<comment type="similarity">
    <text evidence="1">Belongs to the barstar family.</text>
</comment>
<comment type="caution">
    <text evidence="3">The sequence shown here is derived from an EMBL/GenBank/DDBJ whole genome shotgun (WGS) entry which is preliminary data.</text>
</comment>
<sequence>MTDDLAGRLVVELDLDGVTDRAGLMERCARALELPDWFGRTWDALADSLTDLSVWPAAAAEKGLLLVVTGWQAYAGARPEEWRTAQEVFSEAVDRMPVLSVMLALGGSHQGPGGIPG</sequence>
<evidence type="ECO:0000256" key="1">
    <source>
        <dbReference type="ARBA" id="ARBA00006845"/>
    </source>
</evidence>
<dbReference type="EMBL" id="BMVU01000031">
    <property type="protein sequence ID" value="GGX92743.1"/>
    <property type="molecule type" value="Genomic_DNA"/>
</dbReference>
<dbReference type="InterPro" id="IPR000468">
    <property type="entry name" value="Barstar"/>
</dbReference>
<dbReference type="Proteomes" id="UP000619244">
    <property type="component" value="Unassembled WGS sequence"/>
</dbReference>
<name>A0A918NSX0_9ACTN</name>
<evidence type="ECO:0000259" key="2">
    <source>
        <dbReference type="Pfam" id="PF01337"/>
    </source>
</evidence>
<dbReference type="Pfam" id="PF01337">
    <property type="entry name" value="Barstar"/>
    <property type="match status" value="1"/>
</dbReference>
<dbReference type="Gene3D" id="3.30.370.10">
    <property type="entry name" value="Barstar-like"/>
    <property type="match status" value="1"/>
</dbReference>
<reference evidence="3" key="1">
    <citation type="journal article" date="2014" name="Int. J. Syst. Evol. Microbiol.">
        <title>Complete genome sequence of Corynebacterium casei LMG S-19264T (=DSM 44701T), isolated from a smear-ripened cheese.</title>
        <authorList>
            <consortium name="US DOE Joint Genome Institute (JGI-PGF)"/>
            <person name="Walter F."/>
            <person name="Albersmeier A."/>
            <person name="Kalinowski J."/>
            <person name="Ruckert C."/>
        </authorList>
    </citation>
    <scope>NUCLEOTIDE SEQUENCE</scope>
    <source>
        <strain evidence="3">JCM 4790</strain>
    </source>
</reference>